<dbReference type="EMBL" id="SJPE01000011">
    <property type="protein sequence ID" value="TBX67512.1"/>
    <property type="molecule type" value="Genomic_DNA"/>
</dbReference>
<feature type="chain" id="PRO_5020764141" evidence="1">
    <location>
        <begin position="20"/>
        <end position="178"/>
    </location>
</feature>
<dbReference type="OrthoDB" id="1144137at2"/>
<proteinExistence type="predicted"/>
<evidence type="ECO:0000313" key="3">
    <source>
        <dbReference type="Proteomes" id="UP000293300"/>
    </source>
</evidence>
<keyword evidence="3" id="KW-1185">Reference proteome</keyword>
<reference evidence="2 3" key="1">
    <citation type="submission" date="2019-02" db="EMBL/GenBank/DDBJ databases">
        <title>Flavobacterium sp. RD-2-33 isolated from forest soil.</title>
        <authorList>
            <person name="Chaudhary D.K."/>
        </authorList>
    </citation>
    <scope>NUCLEOTIDE SEQUENCE [LARGE SCALE GENOMIC DNA]</scope>
    <source>
        <strain evidence="2 3">RD-2-33</strain>
    </source>
</reference>
<protein>
    <submittedName>
        <fullName evidence="2">Uncharacterized protein</fullName>
    </submittedName>
</protein>
<keyword evidence="1" id="KW-0732">Signal</keyword>
<dbReference type="Proteomes" id="UP000293300">
    <property type="component" value="Unassembled WGS sequence"/>
</dbReference>
<dbReference type="RefSeq" id="WP_131476390.1">
    <property type="nucleotide sequence ID" value="NZ_SJPE01000011.1"/>
</dbReference>
<name>A0A4Q9YUZ8_9FLAO</name>
<sequence length="178" mass="20026">MKRFLLSSLVMLSSLNGIAQNTNTKSEVKTVITTIKDSAGEKKIVKSEETKEIQNIELEEAKPNTLNIPMKDSPVAVTTKTKVMVDGVIKSEEVNHSAYYYMNGNKYQIVSDKTGYTMTTPNGKDLSLLRKTSNNNYIFKNKDKFSVGYFDTEGNLVLETYDEKTDSVILEKYTVVKP</sequence>
<evidence type="ECO:0000256" key="1">
    <source>
        <dbReference type="SAM" id="SignalP"/>
    </source>
</evidence>
<comment type="caution">
    <text evidence="2">The sequence shown here is derived from an EMBL/GenBank/DDBJ whole genome shotgun (WGS) entry which is preliminary data.</text>
</comment>
<evidence type="ECO:0000313" key="2">
    <source>
        <dbReference type="EMBL" id="TBX67512.1"/>
    </source>
</evidence>
<accession>A0A4Q9YUZ8</accession>
<dbReference type="AlphaFoldDB" id="A0A4Q9YUZ8"/>
<organism evidence="2 3">
    <name type="scientific">Flavobacterium silvisoli</name>
    <dbReference type="NCBI Taxonomy" id="2529433"/>
    <lineage>
        <taxon>Bacteria</taxon>
        <taxon>Pseudomonadati</taxon>
        <taxon>Bacteroidota</taxon>
        <taxon>Flavobacteriia</taxon>
        <taxon>Flavobacteriales</taxon>
        <taxon>Flavobacteriaceae</taxon>
        <taxon>Flavobacterium</taxon>
    </lineage>
</organism>
<feature type="signal peptide" evidence="1">
    <location>
        <begin position="1"/>
        <end position="19"/>
    </location>
</feature>
<gene>
    <name evidence="2" type="ORF">EZL74_09585</name>
</gene>